<dbReference type="EMBL" id="BTGU01000599">
    <property type="protein sequence ID" value="GMN68354.1"/>
    <property type="molecule type" value="Genomic_DNA"/>
</dbReference>
<evidence type="ECO:0000313" key="1">
    <source>
        <dbReference type="EMBL" id="GMN68354.1"/>
    </source>
</evidence>
<reference evidence="3" key="1">
    <citation type="submission" date="2023-07" db="EMBL/GenBank/DDBJ databases">
        <title>draft genome sequence of fig (Ficus carica).</title>
        <authorList>
            <person name="Takahashi T."/>
            <person name="Nishimura K."/>
        </authorList>
    </citation>
    <scope>NUCLEOTIDE SEQUENCE</scope>
</reference>
<sequence length="111" mass="12001">MGENKLSGIIPQSISNASRLQVLDMSVNNFAGQVPASLGGLRELSNLEILSLSVNHFRGVLPISVANLSTKLSYLYLAGNQISGNIPRAIENLANLILLSLEDYLEKFPHP</sequence>
<organism evidence="3 5">
    <name type="scientific">Ficus carica</name>
    <name type="common">Common fig</name>
    <dbReference type="NCBI Taxonomy" id="3494"/>
    <lineage>
        <taxon>Eukaryota</taxon>
        <taxon>Viridiplantae</taxon>
        <taxon>Streptophyta</taxon>
        <taxon>Embryophyta</taxon>
        <taxon>Tracheophyta</taxon>
        <taxon>Spermatophyta</taxon>
        <taxon>Magnoliopsida</taxon>
        <taxon>eudicotyledons</taxon>
        <taxon>Gunneridae</taxon>
        <taxon>Pentapetalae</taxon>
        <taxon>rosids</taxon>
        <taxon>fabids</taxon>
        <taxon>Rosales</taxon>
        <taxon>Moraceae</taxon>
        <taxon>Ficeae</taxon>
        <taxon>Ficus</taxon>
    </lineage>
</organism>
<dbReference type="PANTHER" id="PTHR48054:SF82">
    <property type="entry name" value="LRR RECEPTOR-LIKE SERINE_THREONINE-PROTEIN KINASE FLS2"/>
    <property type="match status" value="1"/>
</dbReference>
<dbReference type="PANTHER" id="PTHR48054">
    <property type="entry name" value="RECEPTOR KINASE-LIKE PROTEIN XA21"/>
    <property type="match status" value="1"/>
</dbReference>
<comment type="caution">
    <text evidence="3">The sequence shown here is derived from an EMBL/GenBank/DDBJ whole genome shotgun (WGS) entry which is preliminary data.</text>
</comment>
<gene>
    <name evidence="1" type="ORF">TIFTF001_037411</name>
    <name evidence="2" type="ORF">TIFTF001_037422</name>
    <name evidence="3" type="ORF">TIFTF001_037425</name>
    <name evidence="4" type="ORF">TIFTF001_037436</name>
</gene>
<dbReference type="Pfam" id="PF00560">
    <property type="entry name" value="LRR_1"/>
    <property type="match status" value="3"/>
</dbReference>
<protein>
    <submittedName>
        <fullName evidence="3">Uncharacterized protein</fullName>
    </submittedName>
</protein>
<dbReference type="Gene3D" id="3.80.10.10">
    <property type="entry name" value="Ribonuclease Inhibitor"/>
    <property type="match status" value="1"/>
</dbReference>
<dbReference type="EMBL" id="BTGU01000600">
    <property type="protein sequence ID" value="GMN68363.1"/>
    <property type="molecule type" value="Genomic_DNA"/>
</dbReference>
<dbReference type="AlphaFoldDB" id="A0AA88E709"/>
<evidence type="ECO:0000313" key="3">
    <source>
        <dbReference type="EMBL" id="GMN68368.1"/>
    </source>
</evidence>
<dbReference type="InterPro" id="IPR001611">
    <property type="entry name" value="Leu-rich_rpt"/>
</dbReference>
<name>A0AA88E709_FICCA</name>
<dbReference type="EMBL" id="BTGU01000602">
    <property type="protein sequence ID" value="GMN68377.1"/>
    <property type="molecule type" value="Genomic_DNA"/>
</dbReference>
<dbReference type="SUPFAM" id="SSF52058">
    <property type="entry name" value="L domain-like"/>
    <property type="match status" value="1"/>
</dbReference>
<proteinExistence type="predicted"/>
<dbReference type="EMBL" id="BTGU01000601">
    <property type="protein sequence ID" value="GMN68368.1"/>
    <property type="molecule type" value="Genomic_DNA"/>
</dbReference>
<evidence type="ECO:0000313" key="4">
    <source>
        <dbReference type="EMBL" id="GMN68377.1"/>
    </source>
</evidence>
<evidence type="ECO:0000313" key="5">
    <source>
        <dbReference type="Proteomes" id="UP001187192"/>
    </source>
</evidence>
<keyword evidence="5" id="KW-1185">Reference proteome</keyword>
<dbReference type="Proteomes" id="UP001187192">
    <property type="component" value="Unassembled WGS sequence"/>
</dbReference>
<evidence type="ECO:0000313" key="2">
    <source>
        <dbReference type="EMBL" id="GMN68363.1"/>
    </source>
</evidence>
<dbReference type="InterPro" id="IPR052592">
    <property type="entry name" value="LRR-RLK"/>
</dbReference>
<dbReference type="InterPro" id="IPR032675">
    <property type="entry name" value="LRR_dom_sf"/>
</dbReference>
<accession>A0AA88E709</accession>